<protein>
    <submittedName>
        <fullName evidence="1">Uncharacterized protein</fullName>
    </submittedName>
</protein>
<sequence length="140" mass="16100">MPPVSAFGLPQVSQRAHPHVRAEGLQLPLSHVWGSDAGAIRGTETRRMSESQHVRFAYRFFNRRCAVKKIGDRKRNTRKRSLSVTWCSSFREALCITCTSSHREMRIMRGHEIIDLSTTCRSRSPPILRTKFVQNTKNSF</sequence>
<reference evidence="1" key="1">
    <citation type="journal article" date="2019" name="bioRxiv">
        <title>The Genome of the Zebra Mussel, Dreissena polymorpha: A Resource for Invasive Species Research.</title>
        <authorList>
            <person name="McCartney M.A."/>
            <person name="Auch B."/>
            <person name="Kono T."/>
            <person name="Mallez S."/>
            <person name="Zhang Y."/>
            <person name="Obille A."/>
            <person name="Becker A."/>
            <person name="Abrahante J.E."/>
            <person name="Garbe J."/>
            <person name="Badalamenti J.P."/>
            <person name="Herman A."/>
            <person name="Mangelson H."/>
            <person name="Liachko I."/>
            <person name="Sullivan S."/>
            <person name="Sone E.D."/>
            <person name="Koren S."/>
            <person name="Silverstein K.A.T."/>
            <person name="Beckman K.B."/>
            <person name="Gohl D.M."/>
        </authorList>
    </citation>
    <scope>NUCLEOTIDE SEQUENCE</scope>
    <source>
        <strain evidence="1">Duluth1</strain>
        <tissue evidence="1">Whole animal</tissue>
    </source>
</reference>
<organism evidence="1 2">
    <name type="scientific">Dreissena polymorpha</name>
    <name type="common">Zebra mussel</name>
    <name type="synonym">Mytilus polymorpha</name>
    <dbReference type="NCBI Taxonomy" id="45954"/>
    <lineage>
        <taxon>Eukaryota</taxon>
        <taxon>Metazoa</taxon>
        <taxon>Spiralia</taxon>
        <taxon>Lophotrochozoa</taxon>
        <taxon>Mollusca</taxon>
        <taxon>Bivalvia</taxon>
        <taxon>Autobranchia</taxon>
        <taxon>Heteroconchia</taxon>
        <taxon>Euheterodonta</taxon>
        <taxon>Imparidentia</taxon>
        <taxon>Neoheterodontei</taxon>
        <taxon>Myida</taxon>
        <taxon>Dreissenoidea</taxon>
        <taxon>Dreissenidae</taxon>
        <taxon>Dreissena</taxon>
    </lineage>
</organism>
<dbReference type="AlphaFoldDB" id="A0A9D4CUQ0"/>
<proteinExistence type="predicted"/>
<gene>
    <name evidence="1" type="ORF">DPMN_040265</name>
</gene>
<reference evidence="1" key="2">
    <citation type="submission" date="2020-11" db="EMBL/GenBank/DDBJ databases">
        <authorList>
            <person name="McCartney M.A."/>
            <person name="Auch B."/>
            <person name="Kono T."/>
            <person name="Mallez S."/>
            <person name="Becker A."/>
            <person name="Gohl D.M."/>
            <person name="Silverstein K.A.T."/>
            <person name="Koren S."/>
            <person name="Bechman K.B."/>
            <person name="Herman A."/>
            <person name="Abrahante J.E."/>
            <person name="Garbe J."/>
        </authorList>
    </citation>
    <scope>NUCLEOTIDE SEQUENCE</scope>
    <source>
        <strain evidence="1">Duluth1</strain>
        <tissue evidence="1">Whole animal</tissue>
    </source>
</reference>
<name>A0A9D4CUQ0_DREPO</name>
<dbReference type="Proteomes" id="UP000828390">
    <property type="component" value="Unassembled WGS sequence"/>
</dbReference>
<evidence type="ECO:0000313" key="2">
    <source>
        <dbReference type="Proteomes" id="UP000828390"/>
    </source>
</evidence>
<accession>A0A9D4CUQ0</accession>
<keyword evidence="2" id="KW-1185">Reference proteome</keyword>
<comment type="caution">
    <text evidence="1">The sequence shown here is derived from an EMBL/GenBank/DDBJ whole genome shotgun (WGS) entry which is preliminary data.</text>
</comment>
<evidence type="ECO:0000313" key="1">
    <source>
        <dbReference type="EMBL" id="KAH3733828.1"/>
    </source>
</evidence>
<dbReference type="EMBL" id="JAIWYP010000011">
    <property type="protein sequence ID" value="KAH3733828.1"/>
    <property type="molecule type" value="Genomic_DNA"/>
</dbReference>